<evidence type="ECO:0000256" key="11">
    <source>
        <dbReference type="PROSITE-ProRule" id="PRU00812"/>
    </source>
</evidence>
<keyword evidence="8 12" id="KW-0539">Nucleus</keyword>
<keyword evidence="4 12" id="KW-0863">Zinc-finger</keyword>
<evidence type="ECO:0000256" key="1">
    <source>
        <dbReference type="ARBA" id="ARBA00004123"/>
    </source>
</evidence>
<dbReference type="AlphaFoldDB" id="A0A2I0AGM3"/>
<sequence length="817" mass="90304">MVSAPPLPAISTGGAVHRIQYFLIDTRSCSTAQLIAAGDLISRPDFEDVIVERTIAGFCGYPLCPNLLPADRSRHGRFRISLREHRVYDLEETYKYCSEECFINSRTFSASLGEERVSDVGEAKIEQVLRLFGYGKDGDGGLGVEGDLDFNRLSIKEKADAGAGEVSLDEWIGPANAVEGYVPQHNRAEDSGPNLISERNSKKMIEDAGKTVIFTSVINSDETVDSISVSSSSVKEEFIDMIPTRVEEARISEVKTRSQKSTSRTSKGKKETKLDDYECGNMNFTSSITVGDEFDNQKASSSTRLNISEMIAKQLEDVALKENETKKIYAMSKSTRFRYPLNPDDTANGKLSCGSSLIDGNDVDMVTAMASPDICGSSSKTIPGRIEKAVSLEKKIGKKSSKLVKPKSMKKMIVNDSNKVDIDCSSSILKKDNAVSSNVSPLTQGSSKELGGDMLGVSFPKEIEETAIYKSLVPSGSKKACSQVSVEEFDGVISLERNTASEEKQRKSSLKTSQSRDGHRSVKWADENEIGTVEDKRFIQESLEDTGDSIRFASAEACAAALAEASASVASGKAEVEDAVLKADILILPQLQPVQREMKEDDDFFEFDRGIVKWPTKTVLLDTDMFEIEDSWHDTPPEGFNLNLSPFATMWMALFGWISCSTLYYIYERDGSSLEDFMLVNGREYPQKAASKDGQSSEIRKTLETFICRTLPGLIMVLRLPMAISTLEQFMGRLIETMSFMDAMPSLKIKQWRVIVLLFLEALSIKRLPALAPYFLNSNVPCQVLNSAQINNEQYETMRELILPLGRSPEFAVSGDR</sequence>
<keyword evidence="16" id="KW-1185">Reference proteome</keyword>
<comment type="catalytic activity">
    <reaction evidence="9 12">
        <text>O-phospho-L-seryl-[protein] + H2O = L-seryl-[protein] + phosphate</text>
        <dbReference type="Rhea" id="RHEA:20629"/>
        <dbReference type="Rhea" id="RHEA-COMP:9863"/>
        <dbReference type="Rhea" id="RHEA-COMP:11604"/>
        <dbReference type="ChEBI" id="CHEBI:15377"/>
        <dbReference type="ChEBI" id="CHEBI:29999"/>
        <dbReference type="ChEBI" id="CHEBI:43474"/>
        <dbReference type="ChEBI" id="CHEBI:83421"/>
        <dbReference type="EC" id="3.1.3.16"/>
    </reaction>
</comment>
<dbReference type="OrthoDB" id="2590500at2759"/>
<evidence type="ECO:0000256" key="12">
    <source>
        <dbReference type="RuleBase" id="RU367080"/>
    </source>
</evidence>
<feature type="domain" description="RTR1-type" evidence="14">
    <location>
        <begin position="36"/>
        <end position="121"/>
    </location>
</feature>
<evidence type="ECO:0000256" key="13">
    <source>
        <dbReference type="SAM" id="MobiDB-lite"/>
    </source>
</evidence>
<dbReference type="InterPro" id="IPR038534">
    <property type="entry name" value="Rtr1/RPAP2_sf"/>
</dbReference>
<dbReference type="Proteomes" id="UP000236161">
    <property type="component" value="Unassembled WGS sequence"/>
</dbReference>
<evidence type="ECO:0000256" key="9">
    <source>
        <dbReference type="ARBA" id="ARBA00047761"/>
    </source>
</evidence>
<evidence type="ECO:0000256" key="10">
    <source>
        <dbReference type="ARBA" id="ARBA00048336"/>
    </source>
</evidence>
<keyword evidence="7 12" id="KW-0904">Protein phosphatase</keyword>
<evidence type="ECO:0000256" key="4">
    <source>
        <dbReference type="ARBA" id="ARBA00022771"/>
    </source>
</evidence>
<keyword evidence="6 12" id="KW-0862">Zinc</keyword>
<dbReference type="InterPro" id="IPR039693">
    <property type="entry name" value="Rtr1/RPAP2"/>
</dbReference>
<dbReference type="GO" id="GO:0043175">
    <property type="term" value="F:RNA polymerase core enzyme binding"/>
    <property type="evidence" value="ECO:0007669"/>
    <property type="project" value="UniProtKB-UniRule"/>
</dbReference>
<gene>
    <name evidence="15" type="ORF">AXF42_Ash000538</name>
</gene>
<proteinExistence type="inferred from homology"/>
<dbReference type="GO" id="GO:0005634">
    <property type="term" value="C:nucleus"/>
    <property type="evidence" value="ECO:0007669"/>
    <property type="project" value="UniProtKB-SubCell"/>
</dbReference>
<comment type="catalytic activity">
    <reaction evidence="10 12">
        <text>O-phospho-L-threonyl-[protein] + H2O = L-threonyl-[protein] + phosphate</text>
        <dbReference type="Rhea" id="RHEA:47004"/>
        <dbReference type="Rhea" id="RHEA-COMP:11060"/>
        <dbReference type="Rhea" id="RHEA-COMP:11605"/>
        <dbReference type="ChEBI" id="CHEBI:15377"/>
        <dbReference type="ChEBI" id="CHEBI:30013"/>
        <dbReference type="ChEBI" id="CHEBI:43474"/>
        <dbReference type="ChEBI" id="CHEBI:61977"/>
        <dbReference type="EC" id="3.1.3.16"/>
    </reaction>
</comment>
<dbReference type="PANTHER" id="PTHR14732">
    <property type="entry name" value="RNA POLYMERASE II SUBUNIT B1 CTD PHOSPHATASE RPAP2-RELATED"/>
    <property type="match status" value="1"/>
</dbReference>
<dbReference type="GO" id="GO:0005737">
    <property type="term" value="C:cytoplasm"/>
    <property type="evidence" value="ECO:0007669"/>
    <property type="project" value="TreeGrafter"/>
</dbReference>
<dbReference type="PROSITE" id="PS51479">
    <property type="entry name" value="ZF_RTR1"/>
    <property type="match status" value="1"/>
</dbReference>
<evidence type="ECO:0000256" key="3">
    <source>
        <dbReference type="ARBA" id="ARBA00022723"/>
    </source>
</evidence>
<organism evidence="15 16">
    <name type="scientific">Apostasia shenzhenica</name>
    <dbReference type="NCBI Taxonomy" id="1088818"/>
    <lineage>
        <taxon>Eukaryota</taxon>
        <taxon>Viridiplantae</taxon>
        <taxon>Streptophyta</taxon>
        <taxon>Embryophyta</taxon>
        <taxon>Tracheophyta</taxon>
        <taxon>Spermatophyta</taxon>
        <taxon>Magnoliopsida</taxon>
        <taxon>Liliopsida</taxon>
        <taxon>Asparagales</taxon>
        <taxon>Orchidaceae</taxon>
        <taxon>Apostasioideae</taxon>
        <taxon>Apostasia</taxon>
    </lineage>
</organism>
<accession>A0A2I0AGM3</accession>
<dbReference type="Pfam" id="PF04181">
    <property type="entry name" value="RPAP2_Rtr1"/>
    <property type="match status" value="1"/>
</dbReference>
<feature type="region of interest" description="Disordered" evidence="13">
    <location>
        <begin position="253"/>
        <end position="272"/>
    </location>
</feature>
<evidence type="ECO:0000259" key="14">
    <source>
        <dbReference type="PROSITE" id="PS51479"/>
    </source>
</evidence>
<evidence type="ECO:0000256" key="7">
    <source>
        <dbReference type="ARBA" id="ARBA00022912"/>
    </source>
</evidence>
<evidence type="ECO:0000313" key="16">
    <source>
        <dbReference type="Proteomes" id="UP000236161"/>
    </source>
</evidence>
<evidence type="ECO:0000256" key="2">
    <source>
        <dbReference type="ARBA" id="ARBA00005676"/>
    </source>
</evidence>
<reference evidence="15 16" key="1">
    <citation type="journal article" date="2017" name="Nature">
        <title>The Apostasia genome and the evolution of orchids.</title>
        <authorList>
            <person name="Zhang G.Q."/>
            <person name="Liu K.W."/>
            <person name="Li Z."/>
            <person name="Lohaus R."/>
            <person name="Hsiao Y.Y."/>
            <person name="Niu S.C."/>
            <person name="Wang J.Y."/>
            <person name="Lin Y.C."/>
            <person name="Xu Q."/>
            <person name="Chen L.J."/>
            <person name="Yoshida K."/>
            <person name="Fujiwara S."/>
            <person name="Wang Z.W."/>
            <person name="Zhang Y.Q."/>
            <person name="Mitsuda N."/>
            <person name="Wang M."/>
            <person name="Liu G.H."/>
            <person name="Pecoraro L."/>
            <person name="Huang H.X."/>
            <person name="Xiao X.J."/>
            <person name="Lin M."/>
            <person name="Wu X.Y."/>
            <person name="Wu W.L."/>
            <person name="Chen Y.Y."/>
            <person name="Chang S.B."/>
            <person name="Sakamoto S."/>
            <person name="Ohme-Takagi M."/>
            <person name="Yagi M."/>
            <person name="Zeng S.J."/>
            <person name="Shen C.Y."/>
            <person name="Yeh C.M."/>
            <person name="Luo Y.B."/>
            <person name="Tsai W.C."/>
            <person name="Van de Peer Y."/>
            <person name="Liu Z.J."/>
        </authorList>
    </citation>
    <scope>NUCLEOTIDE SEQUENCE [LARGE SCALE GENOMIC DNA]</scope>
    <source>
        <strain evidence="16">cv. Shenzhen</strain>
        <tissue evidence="15">Stem</tissue>
    </source>
</reference>
<feature type="region of interest" description="Disordered" evidence="13">
    <location>
        <begin position="500"/>
        <end position="526"/>
    </location>
</feature>
<comment type="function">
    <text evidence="12">Putative RNA polymerase II subunit B1 C-terminal domain (CTD) phosphatase involved in RNA polymerase II transcription regulation.</text>
</comment>
<comment type="similarity">
    <text evidence="2 11 12">Belongs to the RPAP2 family.</text>
</comment>
<evidence type="ECO:0000256" key="5">
    <source>
        <dbReference type="ARBA" id="ARBA00022801"/>
    </source>
</evidence>
<dbReference type="GO" id="GO:0008420">
    <property type="term" value="F:RNA polymerase II CTD heptapeptide repeat phosphatase activity"/>
    <property type="evidence" value="ECO:0007669"/>
    <property type="project" value="UniProtKB-UniRule"/>
</dbReference>
<dbReference type="STRING" id="1088818.A0A2I0AGM3"/>
<protein>
    <recommendedName>
        <fullName evidence="12">RNA polymerase II subunit B1 CTD phosphatase RPAP2 homolog</fullName>
        <ecNumber evidence="12">3.1.3.16</ecNumber>
    </recommendedName>
</protein>
<evidence type="ECO:0000256" key="6">
    <source>
        <dbReference type="ARBA" id="ARBA00022833"/>
    </source>
</evidence>
<evidence type="ECO:0000313" key="15">
    <source>
        <dbReference type="EMBL" id="PKA54703.1"/>
    </source>
</evidence>
<feature type="compositionally biased region" description="Basic and acidic residues" evidence="13">
    <location>
        <begin position="514"/>
        <end position="526"/>
    </location>
</feature>
<dbReference type="Gene3D" id="1.25.40.820">
    <property type="match status" value="1"/>
</dbReference>
<dbReference type="InterPro" id="IPR007308">
    <property type="entry name" value="Rtr1/RPAP2_dom"/>
</dbReference>
<dbReference type="EC" id="3.1.3.16" evidence="12"/>
<dbReference type="EMBL" id="KZ451982">
    <property type="protein sequence ID" value="PKA54703.1"/>
    <property type="molecule type" value="Genomic_DNA"/>
</dbReference>
<dbReference type="PANTHER" id="PTHR14732:SF0">
    <property type="entry name" value="RNA POLYMERASE II SUBUNIT B1 CTD PHOSPHATASE RPAP2-RELATED"/>
    <property type="match status" value="1"/>
</dbReference>
<keyword evidence="5 12" id="KW-0378">Hydrolase</keyword>
<name>A0A2I0AGM3_9ASPA</name>
<comment type="subcellular location">
    <subcellularLocation>
        <location evidence="1 12">Nucleus</location>
    </subcellularLocation>
</comment>
<dbReference type="GO" id="GO:0008270">
    <property type="term" value="F:zinc ion binding"/>
    <property type="evidence" value="ECO:0007669"/>
    <property type="project" value="UniProtKB-KW"/>
</dbReference>
<evidence type="ECO:0000256" key="8">
    <source>
        <dbReference type="ARBA" id="ARBA00023242"/>
    </source>
</evidence>
<keyword evidence="3 12" id="KW-0479">Metal-binding</keyword>